<evidence type="ECO:0000313" key="4">
    <source>
        <dbReference type="Proteomes" id="UP000619293"/>
    </source>
</evidence>
<name>A0A8J3K6Y0_9ACTN</name>
<evidence type="ECO:0000256" key="2">
    <source>
        <dbReference type="SAM" id="Phobius"/>
    </source>
</evidence>
<reference evidence="3 4" key="1">
    <citation type="submission" date="2021-01" db="EMBL/GenBank/DDBJ databases">
        <title>Whole genome shotgun sequence of Catellatospora chokoriensis NBRC 107358.</title>
        <authorList>
            <person name="Komaki H."/>
            <person name="Tamura T."/>
        </authorList>
    </citation>
    <scope>NUCLEOTIDE SEQUENCE [LARGE SCALE GENOMIC DNA]</scope>
    <source>
        <strain evidence="3 4">NBRC 107358</strain>
    </source>
</reference>
<keyword evidence="2" id="KW-0472">Membrane</keyword>
<feature type="transmembrane region" description="Helical" evidence="2">
    <location>
        <begin position="99"/>
        <end position="119"/>
    </location>
</feature>
<dbReference type="Proteomes" id="UP000619293">
    <property type="component" value="Unassembled WGS sequence"/>
</dbReference>
<comment type="caution">
    <text evidence="3">The sequence shown here is derived from an EMBL/GenBank/DDBJ whole genome shotgun (WGS) entry which is preliminary data.</text>
</comment>
<feature type="transmembrane region" description="Helical" evidence="2">
    <location>
        <begin position="76"/>
        <end position="93"/>
    </location>
</feature>
<feature type="compositionally biased region" description="Low complexity" evidence="1">
    <location>
        <begin position="161"/>
        <end position="175"/>
    </location>
</feature>
<keyword evidence="2" id="KW-1133">Transmembrane helix</keyword>
<dbReference type="EMBL" id="BONG01000031">
    <property type="protein sequence ID" value="GIF91383.1"/>
    <property type="molecule type" value="Genomic_DNA"/>
</dbReference>
<feature type="transmembrane region" description="Helical" evidence="2">
    <location>
        <begin position="45"/>
        <end position="64"/>
    </location>
</feature>
<accession>A0A8J3K6Y0</accession>
<dbReference type="Pfam" id="PF10935">
    <property type="entry name" value="DUF2637"/>
    <property type="match status" value="1"/>
</dbReference>
<sequence>MSTSTLTTWASRAGSAAVAGVAGYASYRHITHVALMAGESHEVAMVYPLAIDGLIVVGTVAMLADKSANRYPRLSARFALGFGIVATLAANVASAQPTVLARLVAAVPAVAFLIAVEVLSRTGKLKPAEITDTTAAAESPTYTQPSPAVARRLVPVDRASAAEPMRHAAQAPAAARKPRSSRRAPAAPVRRSPAETRALADAIAAANPGLPRAHIAAQLGLSDRRLREIYAATTPTTTADVGTPHLAAVAA</sequence>
<keyword evidence="2" id="KW-0812">Transmembrane</keyword>
<gene>
    <name evidence="3" type="ORF">Cch02nite_48270</name>
</gene>
<proteinExistence type="predicted"/>
<dbReference type="InterPro" id="IPR021235">
    <property type="entry name" value="DUF2637"/>
</dbReference>
<feature type="region of interest" description="Disordered" evidence="1">
    <location>
        <begin position="161"/>
        <end position="194"/>
    </location>
</feature>
<organism evidence="3 4">
    <name type="scientific">Catellatospora chokoriensis</name>
    <dbReference type="NCBI Taxonomy" id="310353"/>
    <lineage>
        <taxon>Bacteria</taxon>
        <taxon>Bacillati</taxon>
        <taxon>Actinomycetota</taxon>
        <taxon>Actinomycetes</taxon>
        <taxon>Micromonosporales</taxon>
        <taxon>Micromonosporaceae</taxon>
        <taxon>Catellatospora</taxon>
    </lineage>
</organism>
<dbReference type="RefSeq" id="WP_191837878.1">
    <property type="nucleotide sequence ID" value="NZ_BAAALB010000030.1"/>
</dbReference>
<evidence type="ECO:0000313" key="3">
    <source>
        <dbReference type="EMBL" id="GIF91383.1"/>
    </source>
</evidence>
<evidence type="ECO:0008006" key="5">
    <source>
        <dbReference type="Google" id="ProtNLM"/>
    </source>
</evidence>
<protein>
    <recommendedName>
        <fullName evidence="5">DUF2637 domain-containing protein</fullName>
    </recommendedName>
</protein>
<dbReference type="AlphaFoldDB" id="A0A8J3K6Y0"/>
<keyword evidence="4" id="KW-1185">Reference proteome</keyword>
<evidence type="ECO:0000256" key="1">
    <source>
        <dbReference type="SAM" id="MobiDB-lite"/>
    </source>
</evidence>